<comment type="subcellular location">
    <subcellularLocation>
        <location evidence="1">Membrane</location>
    </subcellularLocation>
</comment>
<dbReference type="InterPro" id="IPR001466">
    <property type="entry name" value="Beta-lactam-related"/>
</dbReference>
<evidence type="ECO:0000313" key="5">
    <source>
        <dbReference type="Proteomes" id="UP000051529"/>
    </source>
</evidence>
<dbReference type="AlphaFoldDB" id="A0A0R2KFN0"/>
<accession>A0A0R2KFN0</accession>
<dbReference type="SUPFAM" id="SSF56601">
    <property type="entry name" value="beta-lactamase/transpeptidase-like"/>
    <property type="match status" value="1"/>
</dbReference>
<dbReference type="GO" id="GO:0016020">
    <property type="term" value="C:membrane"/>
    <property type="evidence" value="ECO:0007669"/>
    <property type="project" value="UniProtKB-SubCell"/>
</dbReference>
<evidence type="ECO:0000256" key="2">
    <source>
        <dbReference type="ARBA" id="ARBA00023136"/>
    </source>
</evidence>
<evidence type="ECO:0000256" key="1">
    <source>
        <dbReference type="ARBA" id="ARBA00004370"/>
    </source>
</evidence>
<sequence>MRWRRILLGGVLAIGVVTAMFTWSVDRVETGDKDLPTQVKDYMKWHHINGVALVSGKKGQPVVVKNKETSNKEKVVEANRLFPIASLQKIMTGTAIYKLKQTGQLDWNTSLSTYYPQIPGSKSITIRELLNHTSGLINNARPDSPLKGEKEQTAFMLKHIKYDHLHTWDYQDIDYELLAAIISKQTHLSYNDYIKQTFAGPLNLRQIKDFSEVAKNEVPQPVNNVSWHEVTVTTSSDFGAGNLFMSPKDYWKFINQAVLKNPKMINTFSQQTQHEEVAYFGGVYFHNNVISGNGSIPGYNSCFIANYKTNETVMMFSNNIDYWDLKEDSDYILHHYVGYRPEFRF</sequence>
<dbReference type="InterPro" id="IPR012338">
    <property type="entry name" value="Beta-lactam/transpept-like"/>
</dbReference>
<dbReference type="Pfam" id="PF00144">
    <property type="entry name" value="Beta-lactamase"/>
    <property type="match status" value="1"/>
</dbReference>
<dbReference type="InterPro" id="IPR050491">
    <property type="entry name" value="AmpC-like"/>
</dbReference>
<evidence type="ECO:0000259" key="3">
    <source>
        <dbReference type="Pfam" id="PF00144"/>
    </source>
</evidence>
<dbReference type="Proteomes" id="UP000051529">
    <property type="component" value="Unassembled WGS sequence"/>
</dbReference>
<protein>
    <recommendedName>
        <fullName evidence="3">Beta-lactamase-related domain-containing protein</fullName>
    </recommendedName>
</protein>
<dbReference type="PANTHER" id="PTHR46825:SF11">
    <property type="entry name" value="PENICILLIN-BINDING PROTEIN 4"/>
    <property type="match status" value="1"/>
</dbReference>
<dbReference type="PANTHER" id="PTHR46825">
    <property type="entry name" value="D-ALANYL-D-ALANINE-CARBOXYPEPTIDASE/ENDOPEPTIDASE AMPH"/>
    <property type="match status" value="1"/>
</dbReference>
<keyword evidence="2" id="KW-0472">Membrane</keyword>
<evidence type="ECO:0000313" key="4">
    <source>
        <dbReference type="EMBL" id="KRN88107.1"/>
    </source>
</evidence>
<dbReference type="EMBL" id="JQBQ01000050">
    <property type="protein sequence ID" value="KRN88107.1"/>
    <property type="molecule type" value="Genomic_DNA"/>
</dbReference>
<dbReference type="Gene3D" id="3.40.710.10">
    <property type="entry name" value="DD-peptidase/beta-lactamase superfamily"/>
    <property type="match status" value="1"/>
</dbReference>
<dbReference type="PATRIC" id="fig|695563.3.peg.1536"/>
<proteinExistence type="predicted"/>
<comment type="caution">
    <text evidence="4">The sequence shown here is derived from an EMBL/GenBank/DDBJ whole genome shotgun (WGS) entry which is preliminary data.</text>
</comment>
<reference evidence="4 5" key="1">
    <citation type="journal article" date="2015" name="Genome Announc.">
        <title>Expanding the biotechnology potential of lactobacilli through comparative genomics of 213 strains and associated genera.</title>
        <authorList>
            <person name="Sun Z."/>
            <person name="Harris H.M."/>
            <person name="McCann A."/>
            <person name="Guo C."/>
            <person name="Argimon S."/>
            <person name="Zhang W."/>
            <person name="Yang X."/>
            <person name="Jeffery I.B."/>
            <person name="Cooney J.C."/>
            <person name="Kagawa T.F."/>
            <person name="Liu W."/>
            <person name="Song Y."/>
            <person name="Salvetti E."/>
            <person name="Wrobel A."/>
            <person name="Rasinkangas P."/>
            <person name="Parkhill J."/>
            <person name="Rea M.C."/>
            <person name="O'Sullivan O."/>
            <person name="Ritari J."/>
            <person name="Douillard F.P."/>
            <person name="Paul Ross R."/>
            <person name="Yang R."/>
            <person name="Briner A.E."/>
            <person name="Felis G.E."/>
            <person name="de Vos W.M."/>
            <person name="Barrangou R."/>
            <person name="Klaenhammer T.R."/>
            <person name="Caufield P.W."/>
            <person name="Cui Y."/>
            <person name="Zhang H."/>
            <person name="O'Toole P.W."/>
        </authorList>
    </citation>
    <scope>NUCLEOTIDE SEQUENCE [LARGE SCALE GENOMIC DNA]</scope>
    <source>
        <strain evidence="4 5">DSM 16698</strain>
    </source>
</reference>
<name>A0A0R2KFN0_LACAM</name>
<organism evidence="4 5">
    <name type="scientific">Lactobacillus amylovorus subsp. animalium DSM 16698</name>
    <dbReference type="NCBI Taxonomy" id="695563"/>
    <lineage>
        <taxon>Bacteria</taxon>
        <taxon>Bacillati</taxon>
        <taxon>Bacillota</taxon>
        <taxon>Bacilli</taxon>
        <taxon>Lactobacillales</taxon>
        <taxon>Lactobacillaceae</taxon>
        <taxon>Lactobacillus</taxon>
        <taxon>Lactobacillus amylovorus subsp. animalium</taxon>
    </lineage>
</organism>
<feature type="domain" description="Beta-lactamase-related" evidence="3">
    <location>
        <begin position="39"/>
        <end position="332"/>
    </location>
</feature>
<gene>
    <name evidence="4" type="ORF">IV44_GL001469</name>
</gene>